<feature type="region of interest" description="Disordered" evidence="1">
    <location>
        <begin position="1"/>
        <end position="38"/>
    </location>
</feature>
<evidence type="ECO:0000313" key="2">
    <source>
        <dbReference type="EMBL" id="GDY69944.1"/>
    </source>
</evidence>
<evidence type="ECO:0000256" key="1">
    <source>
        <dbReference type="SAM" id="MobiDB-lite"/>
    </source>
</evidence>
<evidence type="ECO:0000313" key="3">
    <source>
        <dbReference type="Proteomes" id="UP000302139"/>
    </source>
</evidence>
<reference evidence="2 3" key="1">
    <citation type="submission" date="2019-04" db="EMBL/GenBank/DDBJ databases">
        <title>Draft genome sequences of Streptomyces avermitilis NBRC 14893.</title>
        <authorList>
            <person name="Komaki H."/>
            <person name="Tamura T."/>
            <person name="Hosoyama A."/>
        </authorList>
    </citation>
    <scope>NUCLEOTIDE SEQUENCE [LARGE SCALE GENOMIC DNA]</scope>
    <source>
        <strain evidence="2 3">NBRC 14893</strain>
    </source>
</reference>
<dbReference type="Proteomes" id="UP000302139">
    <property type="component" value="Unassembled WGS sequence"/>
</dbReference>
<gene>
    <name evidence="2" type="ORF">SAV14893_093370</name>
</gene>
<dbReference type="AlphaFoldDB" id="A0A4D4MDP9"/>
<organism evidence="2 3">
    <name type="scientific">Streptomyces avermitilis</name>
    <dbReference type="NCBI Taxonomy" id="33903"/>
    <lineage>
        <taxon>Bacteria</taxon>
        <taxon>Bacillati</taxon>
        <taxon>Actinomycetota</taxon>
        <taxon>Actinomycetes</taxon>
        <taxon>Kitasatosporales</taxon>
        <taxon>Streptomycetaceae</taxon>
        <taxon>Streptomyces</taxon>
    </lineage>
</organism>
<protein>
    <submittedName>
        <fullName evidence="2">Uncharacterized protein</fullName>
    </submittedName>
</protein>
<feature type="compositionally biased region" description="Gly residues" evidence="1">
    <location>
        <begin position="79"/>
        <end position="90"/>
    </location>
</feature>
<name>A0A4D4MDP9_STRAX</name>
<proteinExistence type="predicted"/>
<comment type="caution">
    <text evidence="2">The sequence shown here is derived from an EMBL/GenBank/DDBJ whole genome shotgun (WGS) entry which is preliminary data.</text>
</comment>
<dbReference type="EMBL" id="BJHX01000003">
    <property type="protein sequence ID" value="GDY69944.1"/>
    <property type="molecule type" value="Genomic_DNA"/>
</dbReference>
<accession>A0A4D4MDP9</accession>
<sequence>MAAHVVRGAGDVGASDLGVAGGGAQGGAQHPDGGRLAGAIGAEEGKEFALGDGEVQALDGFDISVGAAQARVTIVPGGEVGSAGVIGGPGRTSPGGSR</sequence>
<feature type="region of interest" description="Disordered" evidence="1">
    <location>
        <begin position="79"/>
        <end position="98"/>
    </location>
</feature>